<dbReference type="SUPFAM" id="SSF52058">
    <property type="entry name" value="L domain-like"/>
    <property type="match status" value="1"/>
</dbReference>
<sequence length="487" mass="55003">MAILIGGSTLVAVAISLSFLALFQIVNIKNKVLQLFKGHHKARRGLRRSKKQKKGTAIVGSYFFFTVAPLEEPILPEPLHPYDLSLLRPCQRCHRLDAKRQCKYNYCASCCKGKHDSVCKAHGTGYEYAVRTVNEAVSYGKYPEVDISYCNLKKCPPNIGSIGTFTASLNLSNNRLSFVPEDIGSLSGLEELFLQYNHLAMIPSSICHLSFLRELDLKNNNLTSLPNEIGSLSLLNILCVTNNRISSLPSSIGKLRNLEELTLHSNELAHLPSEICLLKDLKLLYCGDNKLQSLPDQFGKLVKLEELDFSGCELVKLPESFSNCKSLIRVWLCNNRLVQLPVQIGNLVNLKELHVRKNKIRMFPMSMRSLTLYTFTAQENPIIKENQRVKLSDSPTDSFPSLLELSARAIIRTQINEWKNEGAVPTHLADMLSHYDTCSTCGRPFFKFFSYHVAFHLVGVYYKLPLYEYCCSPHNPISCSVRKHQLD</sequence>
<feature type="domain" description="Disease resistance R13L4/SHOC-2-like LRR" evidence="3">
    <location>
        <begin position="206"/>
        <end position="266"/>
    </location>
</feature>
<dbReference type="InterPro" id="IPR055414">
    <property type="entry name" value="LRR_R13L4/SHOC2-like"/>
</dbReference>
<dbReference type="InterPro" id="IPR050216">
    <property type="entry name" value="LRR_domain-containing"/>
</dbReference>
<dbReference type="Gene3D" id="3.80.10.10">
    <property type="entry name" value="Ribonuclease Inhibitor"/>
    <property type="match status" value="2"/>
</dbReference>
<reference evidence="4" key="2">
    <citation type="submission" date="2024-06" db="UniProtKB">
        <authorList>
            <consortium name="EnsemblMetazoa"/>
        </authorList>
    </citation>
    <scope>IDENTIFICATION</scope>
</reference>
<evidence type="ECO:0000259" key="3">
    <source>
        <dbReference type="Pfam" id="PF23598"/>
    </source>
</evidence>
<accession>A0AAN0JUP6</accession>
<dbReference type="Pfam" id="PF00560">
    <property type="entry name" value="LRR_1"/>
    <property type="match status" value="2"/>
</dbReference>
<dbReference type="RefSeq" id="XP_019860617.1">
    <property type="nucleotide sequence ID" value="XM_020005058.1"/>
</dbReference>
<dbReference type="InterPro" id="IPR003591">
    <property type="entry name" value="Leu-rich_rpt_typical-subtyp"/>
</dbReference>
<dbReference type="Pfam" id="PF23598">
    <property type="entry name" value="LRR_14"/>
    <property type="match status" value="1"/>
</dbReference>
<keyword evidence="2" id="KW-0677">Repeat</keyword>
<dbReference type="AlphaFoldDB" id="A0AAN0JUP6"/>
<dbReference type="PROSITE" id="PS51450">
    <property type="entry name" value="LRR"/>
    <property type="match status" value="2"/>
</dbReference>
<dbReference type="PANTHER" id="PTHR48051">
    <property type="match status" value="1"/>
</dbReference>
<dbReference type="InterPro" id="IPR032675">
    <property type="entry name" value="LRR_dom_sf"/>
</dbReference>
<proteinExistence type="predicted"/>
<evidence type="ECO:0000256" key="1">
    <source>
        <dbReference type="ARBA" id="ARBA00022614"/>
    </source>
</evidence>
<evidence type="ECO:0000313" key="5">
    <source>
        <dbReference type="Proteomes" id="UP000007879"/>
    </source>
</evidence>
<reference evidence="5" key="1">
    <citation type="journal article" date="2010" name="Nature">
        <title>The Amphimedon queenslandica genome and the evolution of animal complexity.</title>
        <authorList>
            <person name="Srivastava M."/>
            <person name="Simakov O."/>
            <person name="Chapman J."/>
            <person name="Fahey B."/>
            <person name="Gauthier M.E."/>
            <person name="Mitros T."/>
            <person name="Richards G.S."/>
            <person name="Conaco C."/>
            <person name="Dacre M."/>
            <person name="Hellsten U."/>
            <person name="Larroux C."/>
            <person name="Putnam N.H."/>
            <person name="Stanke M."/>
            <person name="Adamska M."/>
            <person name="Darling A."/>
            <person name="Degnan S.M."/>
            <person name="Oakley T.H."/>
            <person name="Plachetzki D.C."/>
            <person name="Zhai Y."/>
            <person name="Adamski M."/>
            <person name="Calcino A."/>
            <person name="Cummins S.F."/>
            <person name="Goodstein D.M."/>
            <person name="Harris C."/>
            <person name="Jackson D.J."/>
            <person name="Leys S.P."/>
            <person name="Shu S."/>
            <person name="Woodcroft B.J."/>
            <person name="Vervoort M."/>
            <person name="Kosik K.S."/>
            <person name="Manning G."/>
            <person name="Degnan B.M."/>
            <person name="Rokhsar D.S."/>
        </authorList>
    </citation>
    <scope>NUCLEOTIDE SEQUENCE [LARGE SCALE GENOMIC DNA]</scope>
</reference>
<keyword evidence="1" id="KW-0433">Leucine-rich repeat</keyword>
<dbReference type="SMART" id="SM00364">
    <property type="entry name" value="LRR_BAC"/>
    <property type="match status" value="6"/>
</dbReference>
<evidence type="ECO:0000256" key="2">
    <source>
        <dbReference type="ARBA" id="ARBA00022737"/>
    </source>
</evidence>
<protein>
    <recommendedName>
        <fullName evidence="3">Disease resistance R13L4/SHOC-2-like LRR domain-containing protein</fullName>
    </recommendedName>
</protein>
<dbReference type="KEGG" id="aqu:100639175"/>
<dbReference type="InterPro" id="IPR001611">
    <property type="entry name" value="Leu-rich_rpt"/>
</dbReference>
<evidence type="ECO:0000313" key="4">
    <source>
        <dbReference type="EnsemblMetazoa" id="XP_019860617.1"/>
    </source>
</evidence>
<keyword evidence="5" id="KW-1185">Reference proteome</keyword>
<dbReference type="SMART" id="SM00369">
    <property type="entry name" value="LRR_TYP"/>
    <property type="match status" value="6"/>
</dbReference>
<name>A0AAN0JUP6_AMPQE</name>
<organism evidence="4 5">
    <name type="scientific">Amphimedon queenslandica</name>
    <name type="common">Sponge</name>
    <dbReference type="NCBI Taxonomy" id="400682"/>
    <lineage>
        <taxon>Eukaryota</taxon>
        <taxon>Metazoa</taxon>
        <taxon>Porifera</taxon>
        <taxon>Demospongiae</taxon>
        <taxon>Heteroscleromorpha</taxon>
        <taxon>Haplosclerida</taxon>
        <taxon>Niphatidae</taxon>
        <taxon>Amphimedon</taxon>
    </lineage>
</organism>
<dbReference type="Proteomes" id="UP000007879">
    <property type="component" value="Unassembled WGS sequence"/>
</dbReference>
<dbReference type="GeneID" id="100639175"/>
<dbReference type="PANTHER" id="PTHR48051:SF1">
    <property type="entry name" value="RAS SUPPRESSOR PROTEIN 1"/>
    <property type="match status" value="1"/>
</dbReference>
<dbReference type="GO" id="GO:0005737">
    <property type="term" value="C:cytoplasm"/>
    <property type="evidence" value="ECO:0007669"/>
    <property type="project" value="TreeGrafter"/>
</dbReference>
<dbReference type="EnsemblMetazoa" id="XM_020005058.1">
    <property type="protein sequence ID" value="XP_019860617.1"/>
    <property type="gene ID" value="LOC100639175"/>
</dbReference>